<keyword evidence="2" id="KW-0012">Acyltransferase</keyword>
<evidence type="ECO:0000256" key="2">
    <source>
        <dbReference type="ARBA" id="ARBA00023315"/>
    </source>
</evidence>
<evidence type="ECO:0000313" key="5">
    <source>
        <dbReference type="EMBL" id="GAA1536683.1"/>
    </source>
</evidence>
<dbReference type="PANTHER" id="PTHR43792:SF8">
    <property type="entry name" value="[RIBOSOMAL PROTEIN US5]-ALANINE N-ACETYLTRANSFERASE"/>
    <property type="match status" value="1"/>
</dbReference>
<accession>A0ABP4M3R6</accession>
<feature type="domain" description="N-acetyltransferase" evidence="4">
    <location>
        <begin position="20"/>
        <end position="172"/>
    </location>
</feature>
<keyword evidence="1" id="KW-0808">Transferase</keyword>
<protein>
    <recommendedName>
        <fullName evidence="4">N-acetyltransferase domain-containing protein</fullName>
    </recommendedName>
</protein>
<proteinExistence type="inferred from homology"/>
<evidence type="ECO:0000259" key="4">
    <source>
        <dbReference type="PROSITE" id="PS51186"/>
    </source>
</evidence>
<dbReference type="InterPro" id="IPR016181">
    <property type="entry name" value="Acyl_CoA_acyltransferase"/>
</dbReference>
<comment type="caution">
    <text evidence="5">The sequence shown here is derived from an EMBL/GenBank/DDBJ whole genome shotgun (WGS) entry which is preliminary data.</text>
</comment>
<name>A0ABP4M3R6_9ACTN</name>
<dbReference type="SUPFAM" id="SSF55729">
    <property type="entry name" value="Acyl-CoA N-acyltransferases (Nat)"/>
    <property type="match status" value="1"/>
</dbReference>
<evidence type="ECO:0000256" key="1">
    <source>
        <dbReference type="ARBA" id="ARBA00022679"/>
    </source>
</evidence>
<dbReference type="InterPro" id="IPR000182">
    <property type="entry name" value="GNAT_dom"/>
</dbReference>
<dbReference type="PANTHER" id="PTHR43792">
    <property type="entry name" value="GNAT FAMILY, PUTATIVE (AFU_ORTHOLOGUE AFUA_3G00765)-RELATED-RELATED"/>
    <property type="match status" value="1"/>
</dbReference>
<dbReference type="EMBL" id="BAAAQD010000014">
    <property type="protein sequence ID" value="GAA1536683.1"/>
    <property type="molecule type" value="Genomic_DNA"/>
</dbReference>
<organism evidence="5 6">
    <name type="scientific">Dactylosporangium maewongense</name>
    <dbReference type="NCBI Taxonomy" id="634393"/>
    <lineage>
        <taxon>Bacteria</taxon>
        <taxon>Bacillati</taxon>
        <taxon>Actinomycetota</taxon>
        <taxon>Actinomycetes</taxon>
        <taxon>Micromonosporales</taxon>
        <taxon>Micromonosporaceae</taxon>
        <taxon>Dactylosporangium</taxon>
    </lineage>
</organism>
<reference evidence="6" key="1">
    <citation type="journal article" date="2019" name="Int. J. Syst. Evol. Microbiol.">
        <title>The Global Catalogue of Microorganisms (GCM) 10K type strain sequencing project: providing services to taxonomists for standard genome sequencing and annotation.</title>
        <authorList>
            <consortium name="The Broad Institute Genomics Platform"/>
            <consortium name="The Broad Institute Genome Sequencing Center for Infectious Disease"/>
            <person name="Wu L."/>
            <person name="Ma J."/>
        </authorList>
    </citation>
    <scope>NUCLEOTIDE SEQUENCE [LARGE SCALE GENOMIC DNA]</scope>
    <source>
        <strain evidence="6">JCM 15933</strain>
    </source>
</reference>
<dbReference type="InterPro" id="IPR051531">
    <property type="entry name" value="N-acetyltransferase"/>
</dbReference>
<keyword evidence="6" id="KW-1185">Reference proteome</keyword>
<evidence type="ECO:0000256" key="3">
    <source>
        <dbReference type="ARBA" id="ARBA00038502"/>
    </source>
</evidence>
<dbReference type="RefSeq" id="WP_344506045.1">
    <property type="nucleotide sequence ID" value="NZ_BAAAQD010000014.1"/>
</dbReference>
<sequence length="177" mass="19616">MTTQPPSAGARQLDTTNAGLVLKELTVADARTYYHILDRNRAHLSRYGDYQDEADATPAWATDHLSRPAPDRFGIWLDHHLIGRVDLVHAAPPRYGLGYWLSHDAVGRGYATTACSTLIDYARTQHGATDIYAGVTHGNHRSVALLQRLGFQPVADFDTYTRFHLGLDPKASPIHKS</sequence>
<evidence type="ECO:0000313" key="6">
    <source>
        <dbReference type="Proteomes" id="UP001501470"/>
    </source>
</evidence>
<dbReference type="Pfam" id="PF13302">
    <property type="entry name" value="Acetyltransf_3"/>
    <property type="match status" value="1"/>
</dbReference>
<dbReference type="Proteomes" id="UP001501470">
    <property type="component" value="Unassembled WGS sequence"/>
</dbReference>
<comment type="similarity">
    <text evidence="3">Belongs to the acetyltransferase family. RimJ subfamily.</text>
</comment>
<dbReference type="Gene3D" id="3.40.630.30">
    <property type="match status" value="1"/>
</dbReference>
<gene>
    <name evidence="5" type="ORF">GCM10009827_064100</name>
</gene>
<dbReference type="PROSITE" id="PS51186">
    <property type="entry name" value="GNAT"/>
    <property type="match status" value="1"/>
</dbReference>